<evidence type="ECO:0000313" key="4">
    <source>
        <dbReference type="EMBL" id="RJT38309.1"/>
    </source>
</evidence>
<proteinExistence type="predicted"/>
<organism evidence="4 5">
    <name type="scientific">Mesorhizobium jarvisii</name>
    <dbReference type="NCBI Taxonomy" id="1777867"/>
    <lineage>
        <taxon>Bacteria</taxon>
        <taxon>Pseudomonadati</taxon>
        <taxon>Pseudomonadota</taxon>
        <taxon>Alphaproteobacteria</taxon>
        <taxon>Hyphomicrobiales</taxon>
        <taxon>Phyllobacteriaceae</taxon>
        <taxon>Mesorhizobium</taxon>
    </lineage>
</organism>
<dbReference type="InterPro" id="IPR036388">
    <property type="entry name" value="WH-like_DNA-bd_sf"/>
</dbReference>
<keyword evidence="3" id="KW-0804">Transcription</keyword>
<keyword evidence="1" id="KW-0805">Transcription regulation</keyword>
<dbReference type="PRINTS" id="PR00038">
    <property type="entry name" value="HTHLUXR"/>
</dbReference>
<dbReference type="GO" id="GO:0006355">
    <property type="term" value="P:regulation of DNA-templated transcription"/>
    <property type="evidence" value="ECO:0007669"/>
    <property type="project" value="InterPro"/>
</dbReference>
<dbReference type="InterPro" id="IPR016032">
    <property type="entry name" value="Sig_transdc_resp-reg_C-effctor"/>
</dbReference>
<protein>
    <submittedName>
        <fullName evidence="4">LuxR family transcriptional regulator</fullName>
    </submittedName>
</protein>
<reference evidence="4 5" key="1">
    <citation type="submission" date="2018-09" db="EMBL/GenBank/DDBJ databases">
        <title>Mesorhizobium carmichaelinearum sp. nov. isolated from Carmichaelinea spp. root nodules in New Zealand.</title>
        <authorList>
            <person name="De Meyer S.E."/>
        </authorList>
    </citation>
    <scope>NUCLEOTIDE SEQUENCE [LARGE SCALE GENOMIC DNA]</scope>
    <source>
        <strain evidence="4 5">LMG 28313</strain>
    </source>
</reference>
<keyword evidence="2" id="KW-0238">DNA-binding</keyword>
<dbReference type="InterPro" id="IPR000792">
    <property type="entry name" value="Tscrpt_reg_LuxR_C"/>
</dbReference>
<evidence type="ECO:0000256" key="2">
    <source>
        <dbReference type="ARBA" id="ARBA00023125"/>
    </source>
</evidence>
<accession>A0A6M7TF19</accession>
<dbReference type="Pfam" id="PF00196">
    <property type="entry name" value="GerE"/>
    <property type="match status" value="1"/>
</dbReference>
<dbReference type="SMART" id="SM00421">
    <property type="entry name" value="HTH_LUXR"/>
    <property type="match status" value="1"/>
</dbReference>
<dbReference type="PANTHER" id="PTHR44688">
    <property type="entry name" value="DNA-BINDING TRANSCRIPTIONAL ACTIVATOR DEVR_DOSR"/>
    <property type="match status" value="1"/>
</dbReference>
<gene>
    <name evidence="4" type="ORF">D3242_03560</name>
</gene>
<dbReference type="Gene3D" id="1.10.10.10">
    <property type="entry name" value="Winged helix-like DNA-binding domain superfamily/Winged helix DNA-binding domain"/>
    <property type="match status" value="1"/>
</dbReference>
<evidence type="ECO:0000256" key="1">
    <source>
        <dbReference type="ARBA" id="ARBA00023015"/>
    </source>
</evidence>
<evidence type="ECO:0000256" key="3">
    <source>
        <dbReference type="ARBA" id="ARBA00023163"/>
    </source>
</evidence>
<name>A0A6M7TF19_9HYPH</name>
<comment type="caution">
    <text evidence="4">The sequence shown here is derived from an EMBL/GenBank/DDBJ whole genome shotgun (WGS) entry which is preliminary data.</text>
</comment>
<dbReference type="GO" id="GO:0003677">
    <property type="term" value="F:DNA binding"/>
    <property type="evidence" value="ECO:0007669"/>
    <property type="project" value="UniProtKB-KW"/>
</dbReference>
<dbReference type="PROSITE" id="PS50043">
    <property type="entry name" value="HTH_LUXR_2"/>
    <property type="match status" value="1"/>
</dbReference>
<dbReference type="EMBL" id="QZXA01000001">
    <property type="protein sequence ID" value="RJT38309.1"/>
    <property type="molecule type" value="Genomic_DNA"/>
</dbReference>
<dbReference type="AlphaFoldDB" id="A0A6M7TF19"/>
<evidence type="ECO:0000313" key="5">
    <source>
        <dbReference type="Proteomes" id="UP000275530"/>
    </source>
</evidence>
<dbReference type="SUPFAM" id="SSF46894">
    <property type="entry name" value="C-terminal effector domain of the bipartite response regulators"/>
    <property type="match status" value="1"/>
</dbReference>
<sequence>MIARAENLQRLSDFADEISASRKECDPETDTSSFVVNGHSLVAIRYADDRGDPNNHADQRRPVGRIVCAGTQYLIYDAVCMPGATADLPLSAAEILTRRELQIALLISDGKVDKEIARQLGISGYTVREHIRRIFAKLNIGRRSAIASCVLAGRADFRQDAR</sequence>
<dbReference type="Proteomes" id="UP000275530">
    <property type="component" value="Unassembled WGS sequence"/>
</dbReference>
<dbReference type="PANTHER" id="PTHR44688:SF16">
    <property type="entry name" value="DNA-BINDING TRANSCRIPTIONAL ACTIVATOR DEVR_DOSR"/>
    <property type="match status" value="1"/>
</dbReference>
<dbReference type="CDD" id="cd06170">
    <property type="entry name" value="LuxR_C_like"/>
    <property type="match status" value="1"/>
</dbReference>
<keyword evidence="5" id="KW-1185">Reference proteome</keyword>
<dbReference type="RefSeq" id="WP_064986423.1">
    <property type="nucleotide sequence ID" value="NZ_CP033507.1"/>
</dbReference>